<dbReference type="Proteomes" id="UP000651050">
    <property type="component" value="Unassembled WGS sequence"/>
</dbReference>
<dbReference type="InterPro" id="IPR039498">
    <property type="entry name" value="NTP_transf_5"/>
</dbReference>
<evidence type="ECO:0000313" key="2">
    <source>
        <dbReference type="Proteomes" id="UP000651050"/>
    </source>
</evidence>
<organism evidence="1 2">
    <name type="scientific">Caenimonas aquaedulcis</name>
    <dbReference type="NCBI Taxonomy" id="2793270"/>
    <lineage>
        <taxon>Bacteria</taxon>
        <taxon>Pseudomonadati</taxon>
        <taxon>Pseudomonadota</taxon>
        <taxon>Betaproteobacteria</taxon>
        <taxon>Burkholderiales</taxon>
        <taxon>Comamonadaceae</taxon>
        <taxon>Caenimonas</taxon>
    </lineage>
</organism>
<gene>
    <name evidence="1" type="ORF">I5803_13705</name>
</gene>
<dbReference type="Pfam" id="PF14907">
    <property type="entry name" value="NTP_transf_5"/>
    <property type="match status" value="1"/>
</dbReference>
<dbReference type="AlphaFoldDB" id="A0A931MHH8"/>
<evidence type="ECO:0000313" key="1">
    <source>
        <dbReference type="EMBL" id="MBG9389086.1"/>
    </source>
</evidence>
<name>A0A931MHH8_9BURK</name>
<sequence>MHSTPVPDAVSLVAAALRGAAAPCWPPAAPSSLVDRVARTAQIHGVSALLHPRAVDAGWPSELTRALHTHALLETMWEMSHQRALATLLASLHEAGVAPLLLKGTALAYSLYPNPALRSRSDTDMLVAAADREKAHERLTALGWQPLAQVSGAVVSYQAGYVLRTGEGAEHEIDLHWKINNSELLSRLFSRDELLEAAIPLPPLGPHARGTMPVHSMLVACMHRGAHKQSPYYVDGVPHCEADRLIWLYDIHLLSQVFTPAHWDLFTQLAARKGLAAVALEAMQQTQSRLGSDFPRDVMDTLARARGELPARYLDAGKLERRWINFVALRSPLRQGRLIAELLFPPRQYMLAKYAQARWRWLPWLYLRRATTGVRKALRRESVA</sequence>
<reference evidence="1" key="1">
    <citation type="submission" date="2020-11" db="EMBL/GenBank/DDBJ databases">
        <title>Bacterial whole genome sequence for Caenimonas sp. DR4.4.</title>
        <authorList>
            <person name="Le V."/>
            <person name="Ko S.-R."/>
            <person name="Ahn C.-Y."/>
            <person name="Oh H.-M."/>
        </authorList>
    </citation>
    <scope>NUCLEOTIDE SEQUENCE</scope>
    <source>
        <strain evidence="1">DR4.4</strain>
    </source>
</reference>
<protein>
    <submittedName>
        <fullName evidence="1">Nucleotidyltransferase family protein</fullName>
    </submittedName>
</protein>
<dbReference type="Gene3D" id="3.30.460.40">
    <property type="match status" value="1"/>
</dbReference>
<dbReference type="EMBL" id="JADWYS010000001">
    <property type="protein sequence ID" value="MBG9389086.1"/>
    <property type="molecule type" value="Genomic_DNA"/>
</dbReference>
<comment type="caution">
    <text evidence="1">The sequence shown here is derived from an EMBL/GenBank/DDBJ whole genome shotgun (WGS) entry which is preliminary data.</text>
</comment>
<keyword evidence="2" id="KW-1185">Reference proteome</keyword>
<accession>A0A931MHH8</accession>
<proteinExistence type="predicted"/>
<dbReference type="RefSeq" id="WP_196986902.1">
    <property type="nucleotide sequence ID" value="NZ_JADWYS010000001.1"/>
</dbReference>